<keyword evidence="2 3" id="KW-0378">Hydrolase</keyword>
<organism evidence="5 6">
    <name type="scientific">Colletotrichum tofieldiae</name>
    <dbReference type="NCBI Taxonomy" id="708197"/>
    <lineage>
        <taxon>Eukaryota</taxon>
        <taxon>Fungi</taxon>
        <taxon>Dikarya</taxon>
        <taxon>Ascomycota</taxon>
        <taxon>Pezizomycotina</taxon>
        <taxon>Sordariomycetes</taxon>
        <taxon>Hypocreomycetidae</taxon>
        <taxon>Glomerellales</taxon>
        <taxon>Glomerellaceae</taxon>
        <taxon>Colletotrichum</taxon>
        <taxon>Colletotrichum spaethianum species complex</taxon>
    </lineage>
</organism>
<dbReference type="SUPFAM" id="SSF53474">
    <property type="entry name" value="alpha/beta-Hydrolases"/>
    <property type="match status" value="1"/>
</dbReference>
<dbReference type="EC" id="3.1.1.-" evidence="3"/>
<name>A0A166V7B0_9PEZI</name>
<dbReference type="Pfam" id="PF00135">
    <property type="entry name" value="COesterase"/>
    <property type="match status" value="1"/>
</dbReference>
<feature type="chain" id="PRO_5007749010" description="Carboxylic ester hydrolase" evidence="3">
    <location>
        <begin position="19"/>
        <end position="365"/>
    </location>
</feature>
<feature type="signal peptide" evidence="3">
    <location>
        <begin position="1"/>
        <end position="18"/>
    </location>
</feature>
<dbReference type="EMBL" id="LFIV01000034">
    <property type="protein sequence ID" value="KZL74251.1"/>
    <property type="molecule type" value="Genomic_DNA"/>
</dbReference>
<dbReference type="Gene3D" id="3.40.50.1820">
    <property type="entry name" value="alpha/beta hydrolase"/>
    <property type="match status" value="1"/>
</dbReference>
<dbReference type="PANTHER" id="PTHR43918">
    <property type="entry name" value="ACETYLCHOLINESTERASE"/>
    <property type="match status" value="1"/>
</dbReference>
<sequence length="365" mass="39879">MRYVLLLLVGWTACSTQARNLHKHSYSKQTDLIHELSVETTAGIVTGFINDTAPSVRQWLGIPYAGPPIGALRFSPPRPKNQIHNLITNSYKPSCIQQLSNASTPHTDLVPEFLINGGQSEDCLYINIYAPLNPVSEKLPVFIYIPGGGFTGGGADSLYKIPDQWIQSTQAHIFIIMNYRVNIFGFPNSRDAPLNAGLLDQRLVVEWTRDNIPAFGGDASRITLWGQSAGAMSVGMYGYAWVEDPIVSALIADSGSASILTINDPERIAFSKFAGFLGCGNLTADKELDCMQHVDAGAIQQVLSFGGTGASFRPVVDGVTAFENSSERLLEGKFANVQIQTKERHWGLATQMECYLVNMLTAYNL</sequence>
<protein>
    <recommendedName>
        <fullName evidence="3">Carboxylic ester hydrolase</fullName>
        <ecNumber evidence="3">3.1.1.-</ecNumber>
    </recommendedName>
</protein>
<dbReference type="GO" id="GO:0052689">
    <property type="term" value="F:carboxylic ester hydrolase activity"/>
    <property type="evidence" value="ECO:0007669"/>
    <property type="project" value="TreeGrafter"/>
</dbReference>
<reference evidence="5 6" key="1">
    <citation type="submission" date="2015-06" db="EMBL/GenBank/DDBJ databases">
        <title>Survival trade-offs in plant roots during colonization by closely related pathogenic and mutualistic fungi.</title>
        <authorList>
            <person name="Hacquard S."/>
            <person name="Kracher B."/>
            <person name="Hiruma K."/>
            <person name="Weinman A."/>
            <person name="Muench P."/>
            <person name="Garrido Oter R."/>
            <person name="Ver Loren van Themaat E."/>
            <person name="Dallerey J.-F."/>
            <person name="Damm U."/>
            <person name="Henrissat B."/>
            <person name="Lespinet O."/>
            <person name="Thon M."/>
            <person name="Kemen E."/>
            <person name="McHardy A.C."/>
            <person name="Schulze-Lefert P."/>
            <person name="O'Connell R.J."/>
        </authorList>
    </citation>
    <scope>NUCLEOTIDE SEQUENCE [LARGE SCALE GENOMIC DNA]</scope>
    <source>
        <strain evidence="5 6">0861</strain>
    </source>
</reference>
<dbReference type="PROSITE" id="PS00941">
    <property type="entry name" value="CARBOXYLESTERASE_B_2"/>
    <property type="match status" value="1"/>
</dbReference>
<keyword evidence="3" id="KW-0732">Signal</keyword>
<dbReference type="PANTHER" id="PTHR43918:SF4">
    <property type="entry name" value="CARBOXYLIC ESTER HYDROLASE"/>
    <property type="match status" value="1"/>
</dbReference>
<evidence type="ECO:0000259" key="4">
    <source>
        <dbReference type="Pfam" id="PF00135"/>
    </source>
</evidence>
<comment type="similarity">
    <text evidence="1 3">Belongs to the type-B carboxylesterase/lipase family.</text>
</comment>
<dbReference type="InterPro" id="IPR019826">
    <property type="entry name" value="Carboxylesterase_B_AS"/>
</dbReference>
<dbReference type="STRING" id="708197.A0A166V7B0"/>
<evidence type="ECO:0000256" key="1">
    <source>
        <dbReference type="ARBA" id="ARBA00005964"/>
    </source>
</evidence>
<evidence type="ECO:0000256" key="3">
    <source>
        <dbReference type="RuleBase" id="RU361235"/>
    </source>
</evidence>
<gene>
    <name evidence="5" type="ORF">CT0861_11894</name>
</gene>
<proteinExistence type="inferred from homology"/>
<dbReference type="Proteomes" id="UP000076552">
    <property type="component" value="Unassembled WGS sequence"/>
</dbReference>
<comment type="caution">
    <text evidence="5">The sequence shown here is derived from an EMBL/GenBank/DDBJ whole genome shotgun (WGS) entry which is preliminary data.</text>
</comment>
<evidence type="ECO:0000256" key="2">
    <source>
        <dbReference type="ARBA" id="ARBA00022801"/>
    </source>
</evidence>
<keyword evidence="6" id="KW-1185">Reference proteome</keyword>
<dbReference type="InterPro" id="IPR019819">
    <property type="entry name" value="Carboxylesterase_B_CS"/>
</dbReference>
<feature type="domain" description="Carboxylesterase type B" evidence="4">
    <location>
        <begin position="36"/>
        <end position="333"/>
    </location>
</feature>
<dbReference type="AlphaFoldDB" id="A0A166V7B0"/>
<evidence type="ECO:0000313" key="6">
    <source>
        <dbReference type="Proteomes" id="UP000076552"/>
    </source>
</evidence>
<dbReference type="InterPro" id="IPR050654">
    <property type="entry name" value="AChE-related_enzymes"/>
</dbReference>
<evidence type="ECO:0000313" key="5">
    <source>
        <dbReference type="EMBL" id="KZL74251.1"/>
    </source>
</evidence>
<accession>A0A166V7B0</accession>
<dbReference type="InterPro" id="IPR029058">
    <property type="entry name" value="AB_hydrolase_fold"/>
</dbReference>
<dbReference type="InterPro" id="IPR002018">
    <property type="entry name" value="CarbesteraseB"/>
</dbReference>
<dbReference type="PROSITE" id="PS00122">
    <property type="entry name" value="CARBOXYLESTERASE_B_1"/>
    <property type="match status" value="1"/>
</dbReference>